<protein>
    <recommendedName>
        <fullName evidence="4">Ribosomal protein L15</fullName>
    </recommendedName>
</protein>
<evidence type="ECO:0000256" key="5">
    <source>
        <dbReference type="SAM" id="MobiDB-lite"/>
    </source>
</evidence>
<dbReference type="InterPro" id="IPR012678">
    <property type="entry name" value="Ribosomal_uL23/eL15/eS24_sf"/>
</dbReference>
<dbReference type="STRING" id="145388.A0A0D2M619"/>
<dbReference type="InterPro" id="IPR024794">
    <property type="entry name" value="Rbsml_eL15_core_dom_sf"/>
</dbReference>
<sequence length="504" mass="55238">MDLALLKIRHGPSYATPEGVAADKLVDVLAASGRRARSCLVDRQDALARHATGAADAVLATSDAQAAALAARHAASGRFGFVWCQLRELDHFYFGRSKHARRAQQLQQRRALREGGAGAGGGEGAAAAAEEEEAELRREAAEVEAEAAQFSPAALRQQLQRLDGAVGALLAGLPPNALLVVATGQGDMAECRRQQEIKIRRQQRLDGLPPWSAADERAHGDALEREMTGLCFCAYIEELWRRKQSDVLRFLLRVRCWEFRQLPGIVRLNRPSRPDKARRMGFKAKQGYVVYRVRVRRGGRKRPVSKRSSSAEVAVISAASAAGIVYGKPVNQGITQLKASRNLRNVAEERAGRRLGGLRVLNSYWVNELRAAWGASGGPIGVDAVATAAATAAWSPPLLLLLLLLLPLPPLLLLPLPPLLLPLLPPLRSGPAALWFDSAYKYFEVILVDPNHNAIRNRRELRGLTSAGKKYRGLHGKGSRYNKNAPSKRATWLKHNSPSLRRYR</sequence>
<gene>
    <name evidence="6" type="ORF">MNEG_11320</name>
</gene>
<keyword evidence="7" id="KW-1185">Reference proteome</keyword>
<dbReference type="EMBL" id="KK102908">
    <property type="protein sequence ID" value="KIY96641.1"/>
    <property type="molecule type" value="Genomic_DNA"/>
</dbReference>
<keyword evidence="3 4" id="KW-0687">Ribonucleoprotein</keyword>
<dbReference type="PANTHER" id="PTHR11847:SF4">
    <property type="entry name" value="LARGE RIBOSOMAL SUBUNIT PROTEIN EL15"/>
    <property type="match status" value="1"/>
</dbReference>
<dbReference type="OrthoDB" id="10255148at2759"/>
<evidence type="ECO:0000256" key="2">
    <source>
        <dbReference type="ARBA" id="ARBA00022980"/>
    </source>
</evidence>
<dbReference type="GeneID" id="25728571"/>
<dbReference type="Pfam" id="PF00827">
    <property type="entry name" value="Ribosomal_L15e"/>
    <property type="match status" value="2"/>
</dbReference>
<keyword evidence="2 4" id="KW-0689">Ribosomal protein</keyword>
<dbReference type="AlphaFoldDB" id="A0A0D2M619"/>
<dbReference type="PANTHER" id="PTHR11847">
    <property type="entry name" value="RIBOSOMAL PROTEIN L15"/>
    <property type="match status" value="1"/>
</dbReference>
<evidence type="ECO:0000256" key="3">
    <source>
        <dbReference type="ARBA" id="ARBA00023274"/>
    </source>
</evidence>
<dbReference type="KEGG" id="mng:MNEG_11320"/>
<accession>A0A0D2M619</accession>
<dbReference type="GO" id="GO:0003735">
    <property type="term" value="F:structural constituent of ribosome"/>
    <property type="evidence" value="ECO:0007669"/>
    <property type="project" value="InterPro"/>
</dbReference>
<dbReference type="InterPro" id="IPR000439">
    <property type="entry name" value="Ribosomal_eL15"/>
</dbReference>
<dbReference type="RefSeq" id="XP_013895661.1">
    <property type="nucleotide sequence ID" value="XM_014040207.1"/>
</dbReference>
<dbReference type="GO" id="GO:0003723">
    <property type="term" value="F:RNA binding"/>
    <property type="evidence" value="ECO:0007669"/>
    <property type="project" value="TreeGrafter"/>
</dbReference>
<comment type="similarity">
    <text evidence="1 4">Belongs to the eukaryotic ribosomal protein eL15 family.</text>
</comment>
<name>A0A0D2M619_9CHLO</name>
<evidence type="ECO:0000256" key="1">
    <source>
        <dbReference type="ARBA" id="ARBA00006857"/>
    </source>
</evidence>
<reference evidence="6 7" key="1">
    <citation type="journal article" date="2013" name="BMC Genomics">
        <title>Reconstruction of the lipid metabolism for the microalga Monoraphidium neglectum from its genome sequence reveals characteristics suitable for biofuel production.</title>
        <authorList>
            <person name="Bogen C."/>
            <person name="Al-Dilaimi A."/>
            <person name="Albersmeier A."/>
            <person name="Wichmann J."/>
            <person name="Grundmann M."/>
            <person name="Rupp O."/>
            <person name="Lauersen K.J."/>
            <person name="Blifernez-Klassen O."/>
            <person name="Kalinowski J."/>
            <person name="Goesmann A."/>
            <person name="Mussgnug J.H."/>
            <person name="Kruse O."/>
        </authorList>
    </citation>
    <scope>NUCLEOTIDE SEQUENCE [LARGE SCALE GENOMIC DNA]</scope>
    <source>
        <strain evidence="6 7">SAG 48.87</strain>
    </source>
</reference>
<organism evidence="6 7">
    <name type="scientific">Monoraphidium neglectum</name>
    <dbReference type="NCBI Taxonomy" id="145388"/>
    <lineage>
        <taxon>Eukaryota</taxon>
        <taxon>Viridiplantae</taxon>
        <taxon>Chlorophyta</taxon>
        <taxon>core chlorophytes</taxon>
        <taxon>Chlorophyceae</taxon>
        <taxon>CS clade</taxon>
        <taxon>Sphaeropleales</taxon>
        <taxon>Selenastraceae</taxon>
        <taxon>Monoraphidium</taxon>
    </lineage>
</organism>
<dbReference type="GO" id="GO:0022625">
    <property type="term" value="C:cytosolic large ribosomal subunit"/>
    <property type="evidence" value="ECO:0007669"/>
    <property type="project" value="TreeGrafter"/>
</dbReference>
<feature type="compositionally biased region" description="Gly residues" evidence="5">
    <location>
        <begin position="115"/>
        <end position="124"/>
    </location>
</feature>
<dbReference type="SUPFAM" id="SSF54189">
    <property type="entry name" value="Ribosomal proteins S24e, L23 and L15e"/>
    <property type="match status" value="2"/>
</dbReference>
<evidence type="ECO:0000313" key="7">
    <source>
        <dbReference type="Proteomes" id="UP000054498"/>
    </source>
</evidence>
<dbReference type="SMART" id="SM01384">
    <property type="entry name" value="Ribosomal_L15e"/>
    <property type="match status" value="1"/>
</dbReference>
<dbReference type="Gene3D" id="3.40.1120.10">
    <property type="entry name" value="Ribosomal protein l15e"/>
    <property type="match status" value="2"/>
</dbReference>
<feature type="region of interest" description="Disordered" evidence="5">
    <location>
        <begin position="105"/>
        <end position="134"/>
    </location>
</feature>
<evidence type="ECO:0000313" key="6">
    <source>
        <dbReference type="EMBL" id="KIY96641.1"/>
    </source>
</evidence>
<dbReference type="GO" id="GO:0002181">
    <property type="term" value="P:cytoplasmic translation"/>
    <property type="evidence" value="ECO:0007669"/>
    <property type="project" value="TreeGrafter"/>
</dbReference>
<proteinExistence type="inferred from homology"/>
<dbReference type="Proteomes" id="UP000054498">
    <property type="component" value="Unassembled WGS sequence"/>
</dbReference>
<evidence type="ECO:0000256" key="4">
    <source>
        <dbReference type="RuleBase" id="RU000663"/>
    </source>
</evidence>